<reference evidence="3" key="1">
    <citation type="journal article" date="2012" name="Science">
        <title>The Paleozoic origin of enzymatic lignin decomposition reconstructed from 31 fungal genomes.</title>
        <authorList>
            <person name="Floudas D."/>
            <person name="Binder M."/>
            <person name="Riley R."/>
            <person name="Barry K."/>
            <person name="Blanchette R.A."/>
            <person name="Henrissat B."/>
            <person name="Martinez A.T."/>
            <person name="Otillar R."/>
            <person name="Spatafora J.W."/>
            <person name="Yadav J.S."/>
            <person name="Aerts A."/>
            <person name="Benoit I."/>
            <person name="Boyd A."/>
            <person name="Carlson A."/>
            <person name="Copeland A."/>
            <person name="Coutinho P.M."/>
            <person name="de Vries R.P."/>
            <person name="Ferreira P."/>
            <person name="Findley K."/>
            <person name="Foster B."/>
            <person name="Gaskell J."/>
            <person name="Glotzer D."/>
            <person name="Gorecki P."/>
            <person name="Heitman J."/>
            <person name="Hesse C."/>
            <person name="Hori C."/>
            <person name="Igarashi K."/>
            <person name="Jurgens J.A."/>
            <person name="Kallen N."/>
            <person name="Kersten P."/>
            <person name="Kohler A."/>
            <person name="Kuees U."/>
            <person name="Kumar T.K.A."/>
            <person name="Kuo A."/>
            <person name="LaButti K."/>
            <person name="Larrondo L.F."/>
            <person name="Lindquist E."/>
            <person name="Ling A."/>
            <person name="Lombard V."/>
            <person name="Lucas S."/>
            <person name="Lundell T."/>
            <person name="Martin R."/>
            <person name="McLaughlin D.J."/>
            <person name="Morgenstern I."/>
            <person name="Morin E."/>
            <person name="Murat C."/>
            <person name="Nagy L.G."/>
            <person name="Nolan M."/>
            <person name="Ohm R.A."/>
            <person name="Patyshakuliyeva A."/>
            <person name="Rokas A."/>
            <person name="Ruiz-Duenas F.J."/>
            <person name="Sabat G."/>
            <person name="Salamov A."/>
            <person name="Samejima M."/>
            <person name="Schmutz J."/>
            <person name="Slot J.C."/>
            <person name="St John F."/>
            <person name="Stenlid J."/>
            <person name="Sun H."/>
            <person name="Sun S."/>
            <person name="Syed K."/>
            <person name="Tsang A."/>
            <person name="Wiebenga A."/>
            <person name="Young D."/>
            <person name="Pisabarro A."/>
            <person name="Eastwood D.C."/>
            <person name="Martin F."/>
            <person name="Cullen D."/>
            <person name="Grigoriev I.V."/>
            <person name="Hibbett D.S."/>
        </authorList>
    </citation>
    <scope>NUCLEOTIDE SEQUENCE [LARGE SCALE GENOMIC DNA]</scope>
    <source>
        <strain evidence="3">TFB10046</strain>
    </source>
</reference>
<dbReference type="EMBL" id="JH687850">
    <property type="protein sequence ID" value="EJD36938.1"/>
    <property type="molecule type" value="Genomic_DNA"/>
</dbReference>
<feature type="compositionally biased region" description="Basic residues" evidence="1">
    <location>
        <begin position="209"/>
        <end position="220"/>
    </location>
</feature>
<organism evidence="2 3">
    <name type="scientific">Auricularia subglabra (strain TFB-10046 / SS5)</name>
    <name type="common">White-rot fungus</name>
    <name type="synonym">Auricularia delicata (strain TFB10046)</name>
    <dbReference type="NCBI Taxonomy" id="717982"/>
    <lineage>
        <taxon>Eukaryota</taxon>
        <taxon>Fungi</taxon>
        <taxon>Dikarya</taxon>
        <taxon>Basidiomycota</taxon>
        <taxon>Agaricomycotina</taxon>
        <taxon>Agaricomycetes</taxon>
        <taxon>Auriculariales</taxon>
        <taxon>Auriculariaceae</taxon>
        <taxon>Auricularia</taxon>
    </lineage>
</organism>
<name>J0LGP4_AURST</name>
<feature type="region of interest" description="Disordered" evidence="1">
    <location>
        <begin position="188"/>
        <end position="234"/>
    </location>
</feature>
<proteinExistence type="predicted"/>
<gene>
    <name evidence="2" type="ORF">AURDEDRAFT_188224</name>
</gene>
<dbReference type="Proteomes" id="UP000006514">
    <property type="component" value="Unassembled WGS sequence"/>
</dbReference>
<protein>
    <submittedName>
        <fullName evidence="2">Uncharacterized protein</fullName>
    </submittedName>
</protein>
<dbReference type="KEGG" id="adl:AURDEDRAFT_188224"/>
<dbReference type="InParanoid" id="J0LGP4"/>
<feature type="compositionally biased region" description="Low complexity" evidence="1">
    <location>
        <begin position="102"/>
        <end position="113"/>
    </location>
</feature>
<sequence>MTVTTATSAGGFAILAFVLPLDRDTGPLCVRARWDAARGAAEGSDAASVHHECAAPAATEREPSAHLASYGTVERLSLGLTMPRPKTMTRASRSEQDRPLPASSASSSAHLVSVDASSSQSALPSIMPSKYLHGRLTPLLSPVDWENAASAFVHFDWQQEKIKRVQKSKHRKGEEIVDGDSFTPVTVGGGVGVASKKSELGAGKDGHERKKKEKKERRSLRQTQVRKDSKKTAGPHQKFAATTLCFVSYYDNASPACHTTITSTVQAELDIILAASSLGLQLPAVPGNGIPGWHTLAAVENLAANFPPGPHLDVQVLNIAQADVGALAQFVRRQLLKIGALLLQFAVVDPTTVDYPALCELWNAFGVLPAVKIVSLALLGGKRAIHSLPFNIFGKVPPARLSHLHVEGFHIEERCKAFTLVKHVRLDLNVLDTTSRPPSLATLFPQALSVHLYGLESYPQFDFDGSGQQTLNLAAHLDVVPKVTGPHTLQVLELQWATLDRPRPDGAAADWIQACAPHVQVLRVACADHLDASVHALSHLGEWATHLHVTAADAGLSAVSVRLPDARLAQLVVPDDLVAGRIKRSGDLELLPNVYGLIVASTRLHTLAGLTGEEFPGLQDQAAELNVLVDAGSSRADGTFMTPEEFAQVPRLAFVRVLVVSGNDQSDPPVMIDAAAILALRAQLAPNAELKVDGHTIAVFNAQLLAEAFPQVFVR</sequence>
<keyword evidence="3" id="KW-1185">Reference proteome</keyword>
<evidence type="ECO:0000313" key="2">
    <source>
        <dbReference type="EMBL" id="EJD36938.1"/>
    </source>
</evidence>
<dbReference type="AlphaFoldDB" id="J0LGP4"/>
<evidence type="ECO:0000313" key="3">
    <source>
        <dbReference type="Proteomes" id="UP000006514"/>
    </source>
</evidence>
<accession>J0LGP4</accession>
<feature type="compositionally biased region" description="Basic and acidic residues" evidence="1">
    <location>
        <begin position="196"/>
        <end position="208"/>
    </location>
</feature>
<feature type="region of interest" description="Disordered" evidence="1">
    <location>
        <begin position="82"/>
        <end position="113"/>
    </location>
</feature>
<evidence type="ECO:0000256" key="1">
    <source>
        <dbReference type="SAM" id="MobiDB-lite"/>
    </source>
</evidence>